<dbReference type="InterPro" id="IPR011009">
    <property type="entry name" value="Kinase-like_dom_sf"/>
</dbReference>
<dbReference type="PROSITE" id="PS50011">
    <property type="entry name" value="PROTEIN_KINASE_DOM"/>
    <property type="match status" value="1"/>
</dbReference>
<sequence>MALGITLLVFGLSLVTAVIWCKPFRQHITPVDNTIEDDIKEFYEGANETIDDQTSIPGLRNMRYNKDIEIPKTSFKIDFNAVLGSGAFGAVYRGSVQKEFEMQVAVKTTKKTSPSPAISGLLSEIKVMSYIGQHLNIVSMIGAFTKEVKTGKIYLFLEFCSLGSLEKYLRRNISAYVNTLEDDQPTTSGNRYEDVNARISSPCVSITKRNSIVEWLKTPSPSYMNLPKASDKKLCNSSDLHRWCREIANGMEYLASKHVVHADLATRNVLLSMDRTAKISDFGLSRRLYDYTNGCLVVWCNAMGNFFIRFGRDIPFQGLSWTIDFSSQLLNGLRLPTPKYEDSDM</sequence>
<comment type="subcellular location">
    <subcellularLocation>
        <location evidence="1">Membrane</location>
        <topology evidence="1">Single-pass membrane protein</topology>
    </subcellularLocation>
</comment>
<dbReference type="Proteomes" id="UP001642540">
    <property type="component" value="Unassembled WGS sequence"/>
</dbReference>
<keyword evidence="4" id="KW-0732">Signal</keyword>
<organism evidence="6 7">
    <name type="scientific">Orchesella dallaii</name>
    <dbReference type="NCBI Taxonomy" id="48710"/>
    <lineage>
        <taxon>Eukaryota</taxon>
        <taxon>Metazoa</taxon>
        <taxon>Ecdysozoa</taxon>
        <taxon>Arthropoda</taxon>
        <taxon>Hexapoda</taxon>
        <taxon>Collembola</taxon>
        <taxon>Entomobryomorpha</taxon>
        <taxon>Entomobryoidea</taxon>
        <taxon>Orchesellidae</taxon>
        <taxon>Orchesellinae</taxon>
        <taxon>Orchesella</taxon>
    </lineage>
</organism>
<feature type="domain" description="Protein kinase" evidence="5">
    <location>
        <begin position="77"/>
        <end position="345"/>
    </location>
</feature>
<dbReference type="Gene3D" id="1.10.510.10">
    <property type="entry name" value="Transferase(Phosphotransferase) domain 1"/>
    <property type="match status" value="1"/>
</dbReference>
<dbReference type="InterPro" id="IPR000719">
    <property type="entry name" value="Prot_kinase_dom"/>
</dbReference>
<feature type="signal peptide" evidence="4">
    <location>
        <begin position="1"/>
        <end position="17"/>
    </location>
</feature>
<dbReference type="Gene3D" id="3.30.200.20">
    <property type="entry name" value="Phosphorylase Kinase, domain 1"/>
    <property type="match status" value="1"/>
</dbReference>
<dbReference type="InterPro" id="IPR001245">
    <property type="entry name" value="Ser-Thr/Tyr_kinase_cat_dom"/>
</dbReference>
<keyword evidence="3" id="KW-0547">Nucleotide-binding</keyword>
<keyword evidence="3" id="KW-0067">ATP-binding</keyword>
<accession>A0ABP1RVA7</accession>
<dbReference type="EMBL" id="CAXLJM020000111">
    <property type="protein sequence ID" value="CAL8136376.1"/>
    <property type="molecule type" value="Genomic_DNA"/>
</dbReference>
<comment type="caution">
    <text evidence="6">The sequence shown here is derived from an EMBL/GenBank/DDBJ whole genome shotgun (WGS) entry which is preliminary data.</text>
</comment>
<feature type="binding site" evidence="3">
    <location>
        <position position="107"/>
    </location>
    <ligand>
        <name>ATP</name>
        <dbReference type="ChEBI" id="CHEBI:30616"/>
    </ligand>
</feature>
<evidence type="ECO:0000256" key="4">
    <source>
        <dbReference type="SAM" id="SignalP"/>
    </source>
</evidence>
<proteinExistence type="predicted"/>
<dbReference type="InterPro" id="IPR008266">
    <property type="entry name" value="Tyr_kinase_AS"/>
</dbReference>
<evidence type="ECO:0000313" key="7">
    <source>
        <dbReference type="Proteomes" id="UP001642540"/>
    </source>
</evidence>
<dbReference type="PROSITE" id="PS00107">
    <property type="entry name" value="PROTEIN_KINASE_ATP"/>
    <property type="match status" value="1"/>
</dbReference>
<dbReference type="PANTHER" id="PTHR24416">
    <property type="entry name" value="TYROSINE-PROTEIN KINASE RECEPTOR"/>
    <property type="match status" value="1"/>
</dbReference>
<feature type="chain" id="PRO_5045670635" description="Protein kinase domain-containing protein" evidence="4">
    <location>
        <begin position="18"/>
        <end position="345"/>
    </location>
</feature>
<dbReference type="PROSITE" id="PS00109">
    <property type="entry name" value="PROTEIN_KINASE_TYR"/>
    <property type="match status" value="1"/>
</dbReference>
<name>A0ABP1RVA7_9HEXA</name>
<reference evidence="6 7" key="1">
    <citation type="submission" date="2024-08" db="EMBL/GenBank/DDBJ databases">
        <authorList>
            <person name="Cucini C."/>
            <person name="Frati F."/>
        </authorList>
    </citation>
    <scope>NUCLEOTIDE SEQUENCE [LARGE SCALE GENOMIC DNA]</scope>
</reference>
<evidence type="ECO:0000256" key="2">
    <source>
        <dbReference type="ARBA" id="ARBA00051243"/>
    </source>
</evidence>
<dbReference type="PANTHER" id="PTHR24416:SF621">
    <property type="entry name" value="TYROSINE KINASE RECEPTOR CAD96CA"/>
    <property type="match status" value="1"/>
</dbReference>
<evidence type="ECO:0000256" key="3">
    <source>
        <dbReference type="PROSITE-ProRule" id="PRU10141"/>
    </source>
</evidence>
<keyword evidence="7" id="KW-1185">Reference proteome</keyword>
<dbReference type="InterPro" id="IPR050122">
    <property type="entry name" value="RTK"/>
</dbReference>
<evidence type="ECO:0000313" key="6">
    <source>
        <dbReference type="EMBL" id="CAL8136376.1"/>
    </source>
</evidence>
<evidence type="ECO:0000256" key="1">
    <source>
        <dbReference type="ARBA" id="ARBA00004167"/>
    </source>
</evidence>
<evidence type="ECO:0000259" key="5">
    <source>
        <dbReference type="PROSITE" id="PS50011"/>
    </source>
</evidence>
<comment type="catalytic activity">
    <reaction evidence="2">
        <text>L-tyrosyl-[protein] + ATP = O-phospho-L-tyrosyl-[protein] + ADP + H(+)</text>
        <dbReference type="Rhea" id="RHEA:10596"/>
        <dbReference type="Rhea" id="RHEA-COMP:10136"/>
        <dbReference type="Rhea" id="RHEA-COMP:20101"/>
        <dbReference type="ChEBI" id="CHEBI:15378"/>
        <dbReference type="ChEBI" id="CHEBI:30616"/>
        <dbReference type="ChEBI" id="CHEBI:46858"/>
        <dbReference type="ChEBI" id="CHEBI:61978"/>
        <dbReference type="ChEBI" id="CHEBI:456216"/>
        <dbReference type="EC" id="2.7.10.1"/>
    </reaction>
</comment>
<dbReference type="SUPFAM" id="SSF56112">
    <property type="entry name" value="Protein kinase-like (PK-like)"/>
    <property type="match status" value="1"/>
</dbReference>
<protein>
    <recommendedName>
        <fullName evidence="5">Protein kinase domain-containing protein</fullName>
    </recommendedName>
</protein>
<gene>
    <name evidence="6" type="ORF">ODALV1_LOCUS26414</name>
</gene>
<dbReference type="Pfam" id="PF07714">
    <property type="entry name" value="PK_Tyr_Ser-Thr"/>
    <property type="match status" value="1"/>
</dbReference>
<dbReference type="InterPro" id="IPR017441">
    <property type="entry name" value="Protein_kinase_ATP_BS"/>
</dbReference>